<sequence>MSKTADVSLQALIEEQLVPEVSVIDLEGHYPQSFLQALGAAGYYQVRNLPEWRVTERNLRLIETVSRTCNSTAFLVWCHLTGLSYVAHGESRYLFEHLLPRLESGEILCGTGLSNAMKYYVGLEPLKLRAERVSGGYVCDGILPFVSNLAPGQWFGAIAQVDDRHRVMLFIPCDADGLTLRERRGLMGLNGTATYHCHFERVFVPDDYVLSEDADALVRRVRTGFVLSQVGMALGLCGSAIASMIQLAQAGANRFLPARPEGFAERYERLRERTFALVEQVHTKAVAFPEVARVRLESAYLAMDVATAAVLYCGGAGYLQSSAASRRLREAFFIALVTPTVKHLERLLREPESCRL</sequence>
<evidence type="ECO:0000313" key="1">
    <source>
        <dbReference type="EMBL" id="SFU43793.1"/>
    </source>
</evidence>
<proteinExistence type="predicted"/>
<dbReference type="Gene3D" id="1.10.540.10">
    <property type="entry name" value="Acyl-CoA dehydrogenase/oxidase, N-terminal domain"/>
    <property type="match status" value="1"/>
</dbReference>
<evidence type="ECO:0008006" key="3">
    <source>
        <dbReference type="Google" id="ProtNLM"/>
    </source>
</evidence>
<dbReference type="RefSeq" id="WP_074949327.1">
    <property type="nucleotide sequence ID" value="NZ_FPBV01000002.1"/>
</dbReference>
<dbReference type="STRING" id="392015.SAMN05421543_10211"/>
<dbReference type="PANTHER" id="PTHR43884">
    <property type="entry name" value="ACYL-COA DEHYDROGENASE"/>
    <property type="match status" value="1"/>
</dbReference>
<dbReference type="SUPFAM" id="SSF56645">
    <property type="entry name" value="Acyl-CoA dehydrogenase NM domain-like"/>
    <property type="match status" value="1"/>
</dbReference>
<reference evidence="2" key="1">
    <citation type="submission" date="2016-10" db="EMBL/GenBank/DDBJ databases">
        <authorList>
            <person name="Varghese N."/>
        </authorList>
    </citation>
    <scope>NUCLEOTIDE SEQUENCE [LARGE SCALE GENOMIC DNA]</scope>
    <source>
        <strain evidence="2">DSM 17980</strain>
    </source>
</reference>
<accession>A0A1I7G5U1</accession>
<dbReference type="InterPro" id="IPR009100">
    <property type="entry name" value="AcylCoA_DH/oxidase_NM_dom_sf"/>
</dbReference>
<gene>
    <name evidence="1" type="ORF">SAMN05421543_10211</name>
</gene>
<organism evidence="1 2">
    <name type="scientific">Alicyclobacillus macrosporangiidus</name>
    <dbReference type="NCBI Taxonomy" id="392015"/>
    <lineage>
        <taxon>Bacteria</taxon>
        <taxon>Bacillati</taxon>
        <taxon>Bacillota</taxon>
        <taxon>Bacilli</taxon>
        <taxon>Bacillales</taxon>
        <taxon>Alicyclobacillaceae</taxon>
        <taxon>Alicyclobacillus</taxon>
    </lineage>
</organism>
<dbReference type="GO" id="GO:0050660">
    <property type="term" value="F:flavin adenine dinucleotide binding"/>
    <property type="evidence" value="ECO:0007669"/>
    <property type="project" value="InterPro"/>
</dbReference>
<dbReference type="InterPro" id="IPR046373">
    <property type="entry name" value="Acyl-CoA_Oxase/DH_mid-dom_sf"/>
</dbReference>
<name>A0A1I7G5U1_9BACL</name>
<dbReference type="EMBL" id="FPBV01000002">
    <property type="protein sequence ID" value="SFU43793.1"/>
    <property type="molecule type" value="Genomic_DNA"/>
</dbReference>
<dbReference type="Proteomes" id="UP000183508">
    <property type="component" value="Unassembled WGS sequence"/>
</dbReference>
<dbReference type="AlphaFoldDB" id="A0A1I7G5U1"/>
<dbReference type="eggNOG" id="COG1960">
    <property type="taxonomic scope" value="Bacteria"/>
</dbReference>
<dbReference type="Gene3D" id="2.40.110.10">
    <property type="entry name" value="Butyryl-CoA Dehydrogenase, subunit A, domain 2"/>
    <property type="match status" value="1"/>
</dbReference>
<dbReference type="InterPro" id="IPR037069">
    <property type="entry name" value="AcylCoA_DH/ox_N_sf"/>
</dbReference>
<protein>
    <recommendedName>
        <fullName evidence="3">Acyl-CoA dehydrogenase</fullName>
    </recommendedName>
</protein>
<dbReference type="PANTHER" id="PTHR43884:SF12">
    <property type="entry name" value="ISOVALERYL-COA DEHYDROGENASE, MITOCHONDRIAL-RELATED"/>
    <property type="match status" value="1"/>
</dbReference>
<evidence type="ECO:0000313" key="2">
    <source>
        <dbReference type="Proteomes" id="UP000183508"/>
    </source>
</evidence>
<dbReference type="GO" id="GO:0003995">
    <property type="term" value="F:acyl-CoA dehydrogenase activity"/>
    <property type="evidence" value="ECO:0007669"/>
    <property type="project" value="TreeGrafter"/>
</dbReference>
<keyword evidence="2" id="KW-1185">Reference proteome</keyword>